<keyword evidence="2" id="KW-1185">Reference proteome</keyword>
<sequence>MPNSLNEAQLEILRLFGHEQSEEDLQELKSLLITYLADKVVREADKAFDKQHEPQAIFEKWKKEHFRKQA</sequence>
<protein>
    <submittedName>
        <fullName evidence="1">Uncharacterized protein</fullName>
    </submittedName>
</protein>
<reference evidence="1 2" key="1">
    <citation type="submission" date="2022-01" db="EMBL/GenBank/DDBJ databases">
        <title>Mariniradius saccharolyticus sp. nov., isolated from sediment of a river.</title>
        <authorList>
            <person name="Liu H."/>
        </authorList>
    </citation>
    <scope>NUCLEOTIDE SEQUENCE [LARGE SCALE GENOMIC DNA]</scope>
    <source>
        <strain evidence="1 2">RY-2</strain>
    </source>
</reference>
<dbReference type="RefSeq" id="WP_008624813.1">
    <property type="nucleotide sequence ID" value="NZ_JAKEVZ010000001.1"/>
</dbReference>
<proteinExistence type="predicted"/>
<gene>
    <name evidence="1" type="ORF">L0U89_00405</name>
</gene>
<comment type="caution">
    <text evidence="1">The sequence shown here is derived from an EMBL/GenBank/DDBJ whole genome shotgun (WGS) entry which is preliminary data.</text>
</comment>
<organism evidence="1 2">
    <name type="scientific">Mariniradius sediminis</name>
    <dbReference type="NCBI Taxonomy" id="2909237"/>
    <lineage>
        <taxon>Bacteria</taxon>
        <taxon>Pseudomonadati</taxon>
        <taxon>Bacteroidota</taxon>
        <taxon>Cytophagia</taxon>
        <taxon>Cytophagales</taxon>
        <taxon>Cyclobacteriaceae</taxon>
        <taxon>Mariniradius</taxon>
    </lineage>
</organism>
<evidence type="ECO:0000313" key="2">
    <source>
        <dbReference type="Proteomes" id="UP001201449"/>
    </source>
</evidence>
<name>A0ABS9BRD2_9BACT</name>
<dbReference type="Proteomes" id="UP001201449">
    <property type="component" value="Unassembled WGS sequence"/>
</dbReference>
<evidence type="ECO:0000313" key="1">
    <source>
        <dbReference type="EMBL" id="MCF1749513.1"/>
    </source>
</evidence>
<dbReference type="EMBL" id="JAKEVZ010000001">
    <property type="protein sequence ID" value="MCF1749513.1"/>
    <property type="molecule type" value="Genomic_DNA"/>
</dbReference>
<accession>A0ABS9BRD2</accession>